<organism evidence="2 3">
    <name type="scientific">Hibiscus sabdariffa</name>
    <name type="common">roselle</name>
    <dbReference type="NCBI Taxonomy" id="183260"/>
    <lineage>
        <taxon>Eukaryota</taxon>
        <taxon>Viridiplantae</taxon>
        <taxon>Streptophyta</taxon>
        <taxon>Embryophyta</taxon>
        <taxon>Tracheophyta</taxon>
        <taxon>Spermatophyta</taxon>
        <taxon>Magnoliopsida</taxon>
        <taxon>eudicotyledons</taxon>
        <taxon>Gunneridae</taxon>
        <taxon>Pentapetalae</taxon>
        <taxon>rosids</taxon>
        <taxon>malvids</taxon>
        <taxon>Malvales</taxon>
        <taxon>Malvaceae</taxon>
        <taxon>Malvoideae</taxon>
        <taxon>Hibiscus</taxon>
    </lineage>
</organism>
<evidence type="ECO:0000313" key="2">
    <source>
        <dbReference type="EMBL" id="KAK9024999.1"/>
    </source>
</evidence>
<evidence type="ECO:0000256" key="1">
    <source>
        <dbReference type="SAM" id="MobiDB-lite"/>
    </source>
</evidence>
<sequence length="89" mass="10145">MRPTPITVLRQFQEHKQGKIVAIGVGSSTRQGGHYKRLSGAEYLDKMKKTVENEEEDNIDEYPRDVPRNGTYHLNSQGKLEIFPPTSKC</sequence>
<protein>
    <submittedName>
        <fullName evidence="2">Uncharacterized protein</fullName>
    </submittedName>
</protein>
<name>A0ABR2SJ06_9ROSI</name>
<dbReference type="EMBL" id="JBBPBN010000014">
    <property type="protein sequence ID" value="KAK9024999.1"/>
    <property type="molecule type" value="Genomic_DNA"/>
</dbReference>
<proteinExistence type="predicted"/>
<dbReference type="Proteomes" id="UP001396334">
    <property type="component" value="Unassembled WGS sequence"/>
</dbReference>
<comment type="caution">
    <text evidence="2">The sequence shown here is derived from an EMBL/GenBank/DDBJ whole genome shotgun (WGS) entry which is preliminary data.</text>
</comment>
<keyword evidence="3" id="KW-1185">Reference proteome</keyword>
<gene>
    <name evidence="2" type="ORF">V6N11_064900</name>
</gene>
<reference evidence="2 3" key="1">
    <citation type="journal article" date="2024" name="G3 (Bethesda)">
        <title>Genome assembly of Hibiscus sabdariffa L. provides insights into metabolisms of medicinal natural products.</title>
        <authorList>
            <person name="Kim T."/>
        </authorList>
    </citation>
    <scope>NUCLEOTIDE SEQUENCE [LARGE SCALE GENOMIC DNA]</scope>
    <source>
        <strain evidence="2">TK-2024</strain>
        <tissue evidence="2">Old leaves</tissue>
    </source>
</reference>
<feature type="region of interest" description="Disordered" evidence="1">
    <location>
        <begin position="54"/>
        <end position="73"/>
    </location>
</feature>
<evidence type="ECO:0000313" key="3">
    <source>
        <dbReference type="Proteomes" id="UP001396334"/>
    </source>
</evidence>
<accession>A0ABR2SJ06</accession>